<evidence type="ECO:0000313" key="4">
    <source>
        <dbReference type="Proteomes" id="UP001162087"/>
    </source>
</evidence>
<dbReference type="Proteomes" id="UP001162087">
    <property type="component" value="Chromosome 10"/>
</dbReference>
<reference evidence="3" key="1">
    <citation type="submission" date="2022-10" db="EMBL/GenBank/DDBJ databases">
        <authorList>
            <person name="Byrne P K."/>
        </authorList>
    </citation>
    <scope>NUCLEOTIDE SEQUENCE</scope>
    <source>
        <strain evidence="3">IFO1802</strain>
    </source>
</reference>
<sequence length="842" mass="97585">MDNLLKVPEIVTNVSSFLSPADYLGFLQVNKQVYNSVIDGENDLRYWSLKLTRMGLQRVNSKETEDVKLLDEKDDEDPICIFEVYKSFTTQDAKKIFAKFYRCYNSYTKKLYNNNLANFFPTSYSKDPLKQIKILNYIKRYNLSNRNDIETFVKIDTNFNILREIFINSVLKEIELNYQSNNLAAVARFIKVLLISNEENNAIEFFKSKADLPPSLMTLPPNDELFWKEQTQEEESNRCTAVFNSKNLDAFLNPLRDFLNEKIKLADILFQGEFPVIIQFIESFIQDVLLDILNHILSNYGEFLKSNGKDCKANYECFPELYFTFIKRFCTELNDSVNAGQTFHKVVHELLNLYLEPFAVNYMNQTTRVFESLISSQLANYDIQFQDKEREQNAKIYNSLRDQTDGTALSSNDSSHNHSIATEASMAVPESDSKQKAVPQPVRSTNNISDDKLDFLSSFTKIFKFSTNENQKLKQQLQLAYNLNLISNNLQNIKSLISLDLCYKILHETSEKTDEIYKFHTMENLLPLIKLRCQEIFKILITQLNTNHVKPAFEKAIMLLQKYNPNEIEQIEIKLDSLSPANNQVEPLVQFTELINIGDIILQMISIFYKNELIPKKIIDKNKDFLNDVIQLKKNFETSIDDFVAEGLNIGINKLMDEISFVFKTLQLPDDYNPPTPSTNSPIRDIKPTKCAVRVIELLSNHCFLLTGATDKGTIDVYQQEIGERFFNEIVKHLKKSLISTEGAIWLICDLNYFYDFIANKLKQKNVVPYFVGLKPIGQLYIISGKDSKELGKLISDLGKFNGIFTQEEIYEFVQRRSDWIRVRKDVEKVMYGLGIRDCCIM</sequence>
<accession>A0AA35NGI2</accession>
<dbReference type="GO" id="GO:0006887">
    <property type="term" value="P:exocytosis"/>
    <property type="evidence" value="ECO:0007669"/>
    <property type="project" value="TreeGrafter"/>
</dbReference>
<dbReference type="InterPro" id="IPR048627">
    <property type="entry name" value="Sec10_HB"/>
</dbReference>
<evidence type="ECO:0000256" key="1">
    <source>
        <dbReference type="SAM" id="MobiDB-lite"/>
    </source>
</evidence>
<dbReference type="EMBL" id="OX365905">
    <property type="protein sequence ID" value="CAI4043446.1"/>
    <property type="molecule type" value="Genomic_DNA"/>
</dbReference>
<dbReference type="PANTHER" id="PTHR12100:SF1">
    <property type="entry name" value="RECYCLIN-1"/>
    <property type="match status" value="1"/>
</dbReference>
<organism evidence="3 4">
    <name type="scientific">Saccharomyces kudriavzevii (strain ATCC MYA-4449 / AS 2.2408 / CBS 8840 / NBRC 1802 / NCYC 2889)</name>
    <name type="common">Yeast</name>
    <dbReference type="NCBI Taxonomy" id="226230"/>
    <lineage>
        <taxon>Eukaryota</taxon>
        <taxon>Fungi</taxon>
        <taxon>Dikarya</taxon>
        <taxon>Ascomycota</taxon>
        <taxon>Saccharomycotina</taxon>
        <taxon>Saccharomycetes</taxon>
        <taxon>Saccharomycetales</taxon>
        <taxon>Saccharomycetaceae</taxon>
        <taxon>Saccharomyces</taxon>
    </lineage>
</organism>
<dbReference type="RefSeq" id="XP_056082927.1">
    <property type="nucleotide sequence ID" value="XM_056228850.1"/>
</dbReference>
<dbReference type="GO" id="GO:0006893">
    <property type="term" value="P:Golgi to plasma membrane transport"/>
    <property type="evidence" value="ECO:0007669"/>
    <property type="project" value="TreeGrafter"/>
</dbReference>
<keyword evidence="4" id="KW-1185">Reference proteome</keyword>
<name>A0AA35NGI2_SACK1</name>
<proteinExistence type="predicted"/>
<evidence type="ECO:0000259" key="2">
    <source>
        <dbReference type="Pfam" id="PF07393"/>
    </source>
</evidence>
<dbReference type="GeneID" id="80924859"/>
<feature type="domain" description="Exocyst complex component Sec10-like alpha-helical bundle" evidence="2">
    <location>
        <begin position="142"/>
        <end position="826"/>
    </location>
</feature>
<evidence type="ECO:0000313" key="3">
    <source>
        <dbReference type="EMBL" id="CAI4043446.1"/>
    </source>
</evidence>
<dbReference type="InterPro" id="IPR009976">
    <property type="entry name" value="Sec10-like"/>
</dbReference>
<dbReference type="PANTHER" id="PTHR12100">
    <property type="entry name" value="SEC10"/>
    <property type="match status" value="1"/>
</dbReference>
<gene>
    <name evidence="3" type="primary">SKDI10G0180</name>
    <name evidence="3" type="ORF">SKDI_10G0180</name>
</gene>
<feature type="region of interest" description="Disordered" evidence="1">
    <location>
        <begin position="424"/>
        <end position="443"/>
    </location>
</feature>
<protein>
    <recommendedName>
        <fullName evidence="2">Exocyst complex component Sec10-like alpha-helical bundle domain-containing protein</fullName>
    </recommendedName>
</protein>
<dbReference type="Pfam" id="PF07393">
    <property type="entry name" value="Sec10_HB"/>
    <property type="match status" value="1"/>
</dbReference>
<dbReference type="AlphaFoldDB" id="A0AA35NGI2"/>
<dbReference type="GO" id="GO:0000145">
    <property type="term" value="C:exocyst"/>
    <property type="evidence" value="ECO:0007669"/>
    <property type="project" value="TreeGrafter"/>
</dbReference>